<keyword evidence="12" id="KW-1185">Reference proteome</keyword>
<reference evidence="11 12" key="1">
    <citation type="journal article" date="2013" name="Genome Announc.">
        <title>Draft Genome Sequence of the Methanotrophic Gammaproteobacterium Methyloglobulus morosus DSM 22980 Strain KoM1.</title>
        <authorList>
            <person name="Poehlein A."/>
            <person name="Deutzmann J.S."/>
            <person name="Daniel R."/>
            <person name="Simeonova D.D."/>
        </authorList>
    </citation>
    <scope>NUCLEOTIDE SEQUENCE [LARGE SCALE GENOMIC DNA]</scope>
    <source>
        <strain evidence="11 12">KoM1</strain>
    </source>
</reference>
<evidence type="ECO:0000313" key="12">
    <source>
        <dbReference type="Proteomes" id="UP000017842"/>
    </source>
</evidence>
<keyword evidence="8" id="KW-0234">DNA repair</keyword>
<evidence type="ECO:0000256" key="2">
    <source>
        <dbReference type="ARBA" id="ARBA00001946"/>
    </source>
</evidence>
<dbReference type="RefSeq" id="WP_023494472.1">
    <property type="nucleotide sequence ID" value="NZ_AYLO01000053.1"/>
</dbReference>
<dbReference type="InterPro" id="IPR036691">
    <property type="entry name" value="Endo/exonu/phosph_ase_sf"/>
</dbReference>
<evidence type="ECO:0000256" key="5">
    <source>
        <dbReference type="ARBA" id="ARBA00022763"/>
    </source>
</evidence>
<dbReference type="InterPro" id="IPR005135">
    <property type="entry name" value="Endo/exonuclease/phosphatase"/>
</dbReference>
<evidence type="ECO:0000256" key="6">
    <source>
        <dbReference type="ARBA" id="ARBA00022801"/>
    </source>
</evidence>
<dbReference type="OrthoDB" id="9787701at2"/>
<dbReference type="EMBL" id="AYLO01000053">
    <property type="protein sequence ID" value="ESS72470.1"/>
    <property type="molecule type" value="Genomic_DNA"/>
</dbReference>
<dbReference type="Gene3D" id="3.60.10.10">
    <property type="entry name" value="Endonuclease/exonuclease/phosphatase"/>
    <property type="match status" value="1"/>
</dbReference>
<keyword evidence="7" id="KW-0460">Magnesium</keyword>
<feature type="domain" description="Endonuclease/exonuclease/phosphatase" evidence="10">
    <location>
        <begin position="248"/>
        <end position="377"/>
    </location>
</feature>
<dbReference type="AlphaFoldDB" id="V5BGN5"/>
<accession>V5BGN5</accession>
<dbReference type="PANTHER" id="PTHR15822">
    <property type="entry name" value="TRAF AND TNF RECEPTOR-ASSOCIATED PROTEIN"/>
    <property type="match status" value="1"/>
</dbReference>
<sequence length="386" mass="42865">MNTNRAYRILVFSILLVCSTTLWANGEDKTIKVMTLNEYIGADLKPILETLTRHDFNDELVAALRGIAANRFLDRVQRQAAIIAQQQPDIVALQEVWGFQCEDVVPTSPKQGCNDPSISGAFVDFLKETLSALNSQGLNYRAVSKVKNLDLSAIRVSGFPPGIPFVINGSDAVLNGIDRDVILVRNDIPARAVNFSRACPNRASVNGCTYDLLLTTPTPIGPITLLHGFTGADVKVNRKNYRIINTHLEQRDPFPFIQADQANELINTLRRTTPANKSLLILGDMNSSPRDSDFPGIAPPYQQFIEAGFTDTWKFRRPASPGFTCCQAEDLSNKRSLLNSRIDFIFSQRVVKRAKVNLVGMRQTDKTAPPKLWPTDHAGIVAELHY</sequence>
<evidence type="ECO:0000256" key="9">
    <source>
        <dbReference type="SAM" id="SignalP"/>
    </source>
</evidence>
<dbReference type="STRING" id="1116472.MGMO_55c00010"/>
<evidence type="ECO:0000256" key="1">
    <source>
        <dbReference type="ARBA" id="ARBA00001936"/>
    </source>
</evidence>
<gene>
    <name evidence="11" type="ORF">MGMO_55c00010</name>
</gene>
<comment type="caution">
    <text evidence="11">The sequence shown here is derived from an EMBL/GenBank/DDBJ whole genome shotgun (WGS) entry which is preliminary data.</text>
</comment>
<keyword evidence="6" id="KW-0378">Hydrolase</keyword>
<dbReference type="Pfam" id="PF03372">
    <property type="entry name" value="Exo_endo_phos"/>
    <property type="match status" value="1"/>
</dbReference>
<name>V5BGN5_9GAMM</name>
<proteinExistence type="predicted"/>
<dbReference type="GO" id="GO:0070260">
    <property type="term" value="F:5'-tyrosyl-DNA phosphodiesterase activity"/>
    <property type="evidence" value="ECO:0007669"/>
    <property type="project" value="TreeGrafter"/>
</dbReference>
<dbReference type="GO" id="GO:0003697">
    <property type="term" value="F:single-stranded DNA binding"/>
    <property type="evidence" value="ECO:0007669"/>
    <property type="project" value="TreeGrafter"/>
</dbReference>
<dbReference type="eggNOG" id="COG3568">
    <property type="taxonomic scope" value="Bacteria"/>
</dbReference>
<evidence type="ECO:0000256" key="8">
    <source>
        <dbReference type="ARBA" id="ARBA00023204"/>
    </source>
</evidence>
<evidence type="ECO:0000313" key="11">
    <source>
        <dbReference type="EMBL" id="ESS72470.1"/>
    </source>
</evidence>
<keyword evidence="3" id="KW-0540">Nuclease</keyword>
<keyword evidence="5" id="KW-0227">DNA damage</keyword>
<dbReference type="PANTHER" id="PTHR15822:SF4">
    <property type="entry name" value="TYROSYL-DNA PHOSPHODIESTERASE 2"/>
    <property type="match status" value="1"/>
</dbReference>
<dbReference type="Proteomes" id="UP000017842">
    <property type="component" value="Unassembled WGS sequence"/>
</dbReference>
<organism evidence="11 12">
    <name type="scientific">Methyloglobulus morosus KoM1</name>
    <dbReference type="NCBI Taxonomy" id="1116472"/>
    <lineage>
        <taxon>Bacteria</taxon>
        <taxon>Pseudomonadati</taxon>
        <taxon>Pseudomonadota</taxon>
        <taxon>Gammaproteobacteria</taxon>
        <taxon>Methylococcales</taxon>
        <taxon>Methylococcaceae</taxon>
        <taxon>Methyloglobulus</taxon>
    </lineage>
</organism>
<dbReference type="SUPFAM" id="SSF56219">
    <property type="entry name" value="DNase I-like"/>
    <property type="match status" value="1"/>
</dbReference>
<feature type="chain" id="PRO_5004731587" description="Endonuclease/exonuclease/phosphatase domain-containing protein" evidence="9">
    <location>
        <begin position="25"/>
        <end position="386"/>
    </location>
</feature>
<comment type="cofactor">
    <cofactor evidence="2">
        <name>Mg(2+)</name>
        <dbReference type="ChEBI" id="CHEBI:18420"/>
    </cofactor>
</comment>
<keyword evidence="9" id="KW-0732">Signal</keyword>
<dbReference type="GO" id="GO:0046872">
    <property type="term" value="F:metal ion binding"/>
    <property type="evidence" value="ECO:0007669"/>
    <property type="project" value="UniProtKB-KW"/>
</dbReference>
<evidence type="ECO:0000256" key="4">
    <source>
        <dbReference type="ARBA" id="ARBA00022723"/>
    </source>
</evidence>
<dbReference type="GO" id="GO:0006302">
    <property type="term" value="P:double-strand break repair"/>
    <property type="evidence" value="ECO:0007669"/>
    <property type="project" value="TreeGrafter"/>
</dbReference>
<evidence type="ECO:0000259" key="10">
    <source>
        <dbReference type="Pfam" id="PF03372"/>
    </source>
</evidence>
<evidence type="ECO:0000256" key="7">
    <source>
        <dbReference type="ARBA" id="ARBA00022842"/>
    </source>
</evidence>
<keyword evidence="4" id="KW-0479">Metal-binding</keyword>
<evidence type="ECO:0000256" key="3">
    <source>
        <dbReference type="ARBA" id="ARBA00022722"/>
    </source>
</evidence>
<dbReference type="GO" id="GO:0005737">
    <property type="term" value="C:cytoplasm"/>
    <property type="evidence" value="ECO:0007669"/>
    <property type="project" value="TreeGrafter"/>
</dbReference>
<comment type="cofactor">
    <cofactor evidence="1">
        <name>Mn(2+)</name>
        <dbReference type="ChEBI" id="CHEBI:29035"/>
    </cofactor>
</comment>
<dbReference type="InterPro" id="IPR051547">
    <property type="entry name" value="TDP2-like"/>
</dbReference>
<protein>
    <recommendedName>
        <fullName evidence="10">Endonuclease/exonuclease/phosphatase domain-containing protein</fullName>
    </recommendedName>
</protein>
<feature type="signal peptide" evidence="9">
    <location>
        <begin position="1"/>
        <end position="24"/>
    </location>
</feature>
<dbReference type="GO" id="GO:0004518">
    <property type="term" value="F:nuclease activity"/>
    <property type="evidence" value="ECO:0007669"/>
    <property type="project" value="UniProtKB-KW"/>
</dbReference>